<dbReference type="SUPFAM" id="SSF102114">
    <property type="entry name" value="Radical SAM enzymes"/>
    <property type="match status" value="1"/>
</dbReference>
<dbReference type="SMART" id="SM00729">
    <property type="entry name" value="Elp3"/>
    <property type="match status" value="1"/>
</dbReference>
<evidence type="ECO:0000256" key="1">
    <source>
        <dbReference type="ARBA" id="ARBA00022723"/>
    </source>
</evidence>
<evidence type="ECO:0000256" key="2">
    <source>
        <dbReference type="ARBA" id="ARBA00023004"/>
    </source>
</evidence>
<keyword evidence="3" id="KW-0411">Iron-sulfur</keyword>
<dbReference type="NCBIfam" id="NF038135">
    <property type="entry name" value="rSAM_Rv2578c"/>
    <property type="match status" value="1"/>
</dbReference>
<dbReference type="Proteomes" id="UP000791080">
    <property type="component" value="Unassembled WGS sequence"/>
</dbReference>
<dbReference type="InterPro" id="IPR058240">
    <property type="entry name" value="rSAM_sf"/>
</dbReference>
<accession>A0ABT1JG79</accession>
<reference evidence="6 7" key="2">
    <citation type="submission" date="2022-06" db="EMBL/GenBank/DDBJ databases">
        <title>Genomic Encyclopedia of Type Strains, Phase I: the one thousand microbial genomes (KMG-I) project.</title>
        <authorList>
            <person name="Kyrpides N."/>
        </authorList>
    </citation>
    <scope>NUCLEOTIDE SEQUENCE [LARGE SCALE GENOMIC DNA]</scope>
    <source>
        <strain evidence="6 7">DSM 43889</strain>
    </source>
</reference>
<dbReference type="SFLD" id="SFLDS00029">
    <property type="entry name" value="Radical_SAM"/>
    <property type="match status" value="1"/>
</dbReference>
<name>A0ABT1JG79_ACTCY</name>
<feature type="domain" description="Radical SAM core" evidence="5">
    <location>
        <begin position="62"/>
        <end position="311"/>
    </location>
</feature>
<evidence type="ECO:0000313" key="6">
    <source>
        <dbReference type="EMBL" id="MCP2331482.1"/>
    </source>
</evidence>
<dbReference type="Pfam" id="PF04055">
    <property type="entry name" value="Radical_SAM"/>
    <property type="match status" value="1"/>
</dbReference>
<feature type="compositionally biased region" description="Basic and acidic residues" evidence="4">
    <location>
        <begin position="321"/>
        <end position="331"/>
    </location>
</feature>
<evidence type="ECO:0000259" key="5">
    <source>
        <dbReference type="PROSITE" id="PS51918"/>
    </source>
</evidence>
<reference evidence="6 7" key="1">
    <citation type="submission" date="2013-07" db="EMBL/GenBank/DDBJ databases">
        <authorList>
            <consortium name="DOE Joint Genome Institute"/>
            <person name="Reeve W."/>
            <person name="Huntemann M."/>
            <person name="Han J."/>
            <person name="Chen A."/>
            <person name="Kyrpides N."/>
            <person name="Mavromatis K."/>
            <person name="Markowitz V."/>
            <person name="Palaniappan K."/>
            <person name="Ivanova N."/>
            <person name="Schaumberg A."/>
            <person name="Pati A."/>
            <person name="Liolios K."/>
            <person name="Nordberg H.P."/>
            <person name="Cantor M.N."/>
            <person name="Hua S.X."/>
            <person name="Woyke T."/>
        </authorList>
    </citation>
    <scope>NUCLEOTIDE SEQUENCE [LARGE SCALE GENOMIC DNA]</scope>
    <source>
        <strain evidence="6 7">DSM 43889</strain>
    </source>
</reference>
<keyword evidence="1" id="KW-0479">Metal-binding</keyword>
<gene>
    <name evidence="6" type="ORF">G443_001752</name>
</gene>
<evidence type="ECO:0000256" key="3">
    <source>
        <dbReference type="ARBA" id="ARBA00023014"/>
    </source>
</evidence>
<protein>
    <submittedName>
        <fullName evidence="6">DNA repair photolyase</fullName>
    </submittedName>
</protein>
<proteinExistence type="predicted"/>
<comment type="caution">
    <text evidence="6">The sequence shown here is derived from an EMBL/GenBank/DDBJ whole genome shotgun (WGS) entry which is preliminary data.</text>
</comment>
<keyword evidence="2" id="KW-0408">Iron</keyword>
<dbReference type="CDD" id="cd01335">
    <property type="entry name" value="Radical_SAM"/>
    <property type="match status" value="1"/>
</dbReference>
<dbReference type="Gene3D" id="3.80.30.30">
    <property type="match status" value="1"/>
</dbReference>
<dbReference type="SFLD" id="SFLDG01084">
    <property type="entry name" value="Uncharacterised_Radical_SAM_Su"/>
    <property type="match status" value="1"/>
</dbReference>
<feature type="region of interest" description="Disordered" evidence="4">
    <location>
        <begin position="321"/>
        <end position="355"/>
    </location>
</feature>
<dbReference type="PANTHER" id="PTHR43432">
    <property type="entry name" value="SLR0285 PROTEIN"/>
    <property type="match status" value="1"/>
</dbReference>
<dbReference type="EMBL" id="AUBJ02000001">
    <property type="protein sequence ID" value="MCP2331482.1"/>
    <property type="molecule type" value="Genomic_DNA"/>
</dbReference>
<dbReference type="InterPro" id="IPR007197">
    <property type="entry name" value="rSAM"/>
</dbReference>
<keyword evidence="7" id="KW-1185">Reference proteome</keyword>
<dbReference type="RefSeq" id="WP_162147303.1">
    <property type="nucleotide sequence ID" value="NZ_AUBJ02000001.1"/>
</dbReference>
<organism evidence="6 7">
    <name type="scientific">Actinoalloteichus caeruleus DSM 43889</name>
    <dbReference type="NCBI Taxonomy" id="1120930"/>
    <lineage>
        <taxon>Bacteria</taxon>
        <taxon>Bacillati</taxon>
        <taxon>Actinomycetota</taxon>
        <taxon>Actinomycetes</taxon>
        <taxon>Pseudonocardiales</taxon>
        <taxon>Pseudonocardiaceae</taxon>
        <taxon>Actinoalloteichus</taxon>
        <taxon>Actinoalloteichus cyanogriseus</taxon>
    </lineage>
</organism>
<dbReference type="InterPro" id="IPR040086">
    <property type="entry name" value="MJ0683-like"/>
</dbReference>
<dbReference type="PROSITE" id="PS51918">
    <property type="entry name" value="RADICAL_SAM"/>
    <property type="match status" value="1"/>
</dbReference>
<evidence type="ECO:0000313" key="7">
    <source>
        <dbReference type="Proteomes" id="UP000791080"/>
    </source>
</evidence>
<evidence type="ECO:0000256" key="4">
    <source>
        <dbReference type="SAM" id="MobiDB-lite"/>
    </source>
</evidence>
<sequence>MLAVRWDGQRADGAARSEAVLPGMEQPLRLHGFLRETTTPEFAGITFYEVMARSVLNRVPGGSMPFGWTVNPYRGCTHACVYCFARRTHTYLDLDAGHDFDTRVIVKVNAGEVLRRELARPGWTGEHVAMGTSTDPYQRAEGRYRLMRDILGALADAGNPFSVLTKGTLLLRDLDLLERAARRTSVSVSMSVGHLDERLWRSVEPGTPSPRARLDAVRRLTDAGVGCGVLMAPILPGLGDSAERIDSAVAAIAAAGATSVTPVVLHLRPGAREWYLAWLAREHPGLVERYERLYRDGAYAPKAYQRVVAERVRLAARAHGLLRERPGEHRGSGATSSAAPPSRPSREHATQLTLL</sequence>
<dbReference type="InterPro" id="IPR006638">
    <property type="entry name" value="Elp3/MiaA/NifB-like_rSAM"/>
</dbReference>
<dbReference type="PANTHER" id="PTHR43432:SF3">
    <property type="entry name" value="SLR0285 PROTEIN"/>
    <property type="match status" value="1"/>
</dbReference>